<comment type="similarity">
    <text evidence="2">Belongs to the cytochrome P450 family.</text>
</comment>
<evidence type="ECO:0000256" key="1">
    <source>
        <dbReference type="ARBA" id="ARBA00001971"/>
    </source>
</evidence>
<name>A0ABR4FRH7_9EURO</name>
<dbReference type="EMBL" id="JBFTWV010000132">
    <property type="protein sequence ID" value="KAL2785858.1"/>
    <property type="molecule type" value="Genomic_DNA"/>
</dbReference>
<dbReference type="InterPro" id="IPR001128">
    <property type="entry name" value="Cyt_P450"/>
</dbReference>
<evidence type="ECO:0000256" key="2">
    <source>
        <dbReference type="ARBA" id="ARBA00010617"/>
    </source>
</evidence>
<protein>
    <submittedName>
        <fullName evidence="8">Uncharacterized protein</fullName>
    </submittedName>
</protein>
<dbReference type="PANTHER" id="PTHR46300:SF7">
    <property type="entry name" value="P450, PUTATIVE (EUROFUNG)-RELATED"/>
    <property type="match status" value="1"/>
</dbReference>
<dbReference type="InterPro" id="IPR050364">
    <property type="entry name" value="Cytochrome_P450_fung"/>
</dbReference>
<evidence type="ECO:0000313" key="8">
    <source>
        <dbReference type="EMBL" id="KAL2785858.1"/>
    </source>
</evidence>
<dbReference type="Proteomes" id="UP001610563">
    <property type="component" value="Unassembled WGS sequence"/>
</dbReference>
<evidence type="ECO:0000256" key="7">
    <source>
        <dbReference type="ARBA" id="ARBA00023033"/>
    </source>
</evidence>
<evidence type="ECO:0000256" key="6">
    <source>
        <dbReference type="ARBA" id="ARBA00023004"/>
    </source>
</evidence>
<comment type="cofactor">
    <cofactor evidence="1">
        <name>heme</name>
        <dbReference type="ChEBI" id="CHEBI:30413"/>
    </cofactor>
</comment>
<keyword evidence="3" id="KW-0349">Heme</keyword>
<dbReference type="SUPFAM" id="SSF48264">
    <property type="entry name" value="Cytochrome P450"/>
    <property type="match status" value="1"/>
</dbReference>
<dbReference type="Gene3D" id="1.10.630.10">
    <property type="entry name" value="Cytochrome P450"/>
    <property type="match status" value="1"/>
</dbReference>
<dbReference type="InterPro" id="IPR036396">
    <property type="entry name" value="Cyt_P450_sf"/>
</dbReference>
<proteinExistence type="inferred from homology"/>
<keyword evidence="7" id="KW-0503">Monooxygenase</keyword>
<organism evidence="8 9">
    <name type="scientific">Aspergillus keveii</name>
    <dbReference type="NCBI Taxonomy" id="714993"/>
    <lineage>
        <taxon>Eukaryota</taxon>
        <taxon>Fungi</taxon>
        <taxon>Dikarya</taxon>
        <taxon>Ascomycota</taxon>
        <taxon>Pezizomycotina</taxon>
        <taxon>Eurotiomycetes</taxon>
        <taxon>Eurotiomycetidae</taxon>
        <taxon>Eurotiales</taxon>
        <taxon>Aspergillaceae</taxon>
        <taxon>Aspergillus</taxon>
        <taxon>Aspergillus subgen. Nidulantes</taxon>
    </lineage>
</organism>
<dbReference type="PANTHER" id="PTHR46300">
    <property type="entry name" value="P450, PUTATIVE (EUROFUNG)-RELATED-RELATED"/>
    <property type="match status" value="1"/>
</dbReference>
<comment type="caution">
    <text evidence="8">The sequence shown here is derived from an EMBL/GenBank/DDBJ whole genome shotgun (WGS) entry which is preliminary data.</text>
</comment>
<keyword evidence="5" id="KW-0560">Oxidoreductase</keyword>
<keyword evidence="9" id="KW-1185">Reference proteome</keyword>
<evidence type="ECO:0000256" key="4">
    <source>
        <dbReference type="ARBA" id="ARBA00022723"/>
    </source>
</evidence>
<dbReference type="Pfam" id="PF00067">
    <property type="entry name" value="p450"/>
    <property type="match status" value="1"/>
</dbReference>
<accession>A0ABR4FRH7</accession>
<evidence type="ECO:0000256" key="3">
    <source>
        <dbReference type="ARBA" id="ARBA00022617"/>
    </source>
</evidence>
<gene>
    <name evidence="8" type="ORF">BJX66DRAFT_314059</name>
</gene>
<keyword evidence="4" id="KW-0479">Metal-binding</keyword>
<sequence>MPYVDGIMKEAWRWNPVGPMSLAHKSEEDIIYKDYLIPKGAYLLPSIWCSLHDP</sequence>
<keyword evidence="6" id="KW-0408">Iron</keyword>
<reference evidence="8 9" key="1">
    <citation type="submission" date="2024-07" db="EMBL/GenBank/DDBJ databases">
        <title>Section-level genome sequencing and comparative genomics of Aspergillus sections Usti and Cavernicolus.</title>
        <authorList>
            <consortium name="Lawrence Berkeley National Laboratory"/>
            <person name="Nybo J.L."/>
            <person name="Vesth T.C."/>
            <person name="Theobald S."/>
            <person name="Frisvad J.C."/>
            <person name="Larsen T.O."/>
            <person name="Kjaerboelling I."/>
            <person name="Rothschild-Mancinelli K."/>
            <person name="Lyhne E.K."/>
            <person name="Kogle M.E."/>
            <person name="Barry K."/>
            <person name="Clum A."/>
            <person name="Na H."/>
            <person name="Ledsgaard L."/>
            <person name="Lin J."/>
            <person name="Lipzen A."/>
            <person name="Kuo A."/>
            <person name="Riley R."/>
            <person name="Mondo S."/>
            <person name="Labutti K."/>
            <person name="Haridas S."/>
            <person name="Pangalinan J."/>
            <person name="Salamov A.A."/>
            <person name="Simmons B.A."/>
            <person name="Magnuson J.K."/>
            <person name="Chen J."/>
            <person name="Drula E."/>
            <person name="Henrissat B."/>
            <person name="Wiebenga A."/>
            <person name="Lubbers R.J."/>
            <person name="Gomes A.C."/>
            <person name="Makela M.R."/>
            <person name="Stajich J."/>
            <person name="Grigoriev I.V."/>
            <person name="Mortensen U.H."/>
            <person name="De Vries R.P."/>
            <person name="Baker S.E."/>
            <person name="Andersen M.R."/>
        </authorList>
    </citation>
    <scope>NUCLEOTIDE SEQUENCE [LARGE SCALE GENOMIC DNA]</scope>
    <source>
        <strain evidence="8 9">CBS 209.92</strain>
    </source>
</reference>
<evidence type="ECO:0000313" key="9">
    <source>
        <dbReference type="Proteomes" id="UP001610563"/>
    </source>
</evidence>
<evidence type="ECO:0000256" key="5">
    <source>
        <dbReference type="ARBA" id="ARBA00023002"/>
    </source>
</evidence>